<dbReference type="CDD" id="cd07139">
    <property type="entry name" value="ALDH_AldA-Rv0768"/>
    <property type="match status" value="1"/>
</dbReference>
<keyword evidence="2 4" id="KW-0560">Oxidoreductase</keyword>
<dbReference type="Proteomes" id="UP001500449">
    <property type="component" value="Unassembled WGS sequence"/>
</dbReference>
<comment type="caution">
    <text evidence="6">The sequence shown here is derived from an EMBL/GenBank/DDBJ whole genome shotgun (WGS) entry which is preliminary data.</text>
</comment>
<feature type="domain" description="Aldehyde dehydrogenase" evidence="5">
    <location>
        <begin position="28"/>
        <end position="490"/>
    </location>
</feature>
<dbReference type="Gene3D" id="3.40.309.10">
    <property type="entry name" value="Aldehyde Dehydrogenase, Chain A, domain 2"/>
    <property type="match status" value="1"/>
</dbReference>
<protein>
    <submittedName>
        <fullName evidence="6">Aldehyde dehydrogenase</fullName>
    </submittedName>
</protein>
<reference evidence="6 7" key="1">
    <citation type="journal article" date="2019" name="Int. J. Syst. Evol. Microbiol.">
        <title>The Global Catalogue of Microorganisms (GCM) 10K type strain sequencing project: providing services to taxonomists for standard genome sequencing and annotation.</title>
        <authorList>
            <consortium name="The Broad Institute Genomics Platform"/>
            <consortium name="The Broad Institute Genome Sequencing Center for Infectious Disease"/>
            <person name="Wu L."/>
            <person name="Ma J."/>
        </authorList>
    </citation>
    <scope>NUCLEOTIDE SEQUENCE [LARGE SCALE GENOMIC DNA]</scope>
    <source>
        <strain evidence="6 7">JCM 16009</strain>
    </source>
</reference>
<evidence type="ECO:0000256" key="3">
    <source>
        <dbReference type="PROSITE-ProRule" id="PRU10007"/>
    </source>
</evidence>
<dbReference type="PROSITE" id="PS00687">
    <property type="entry name" value="ALDEHYDE_DEHYDR_GLU"/>
    <property type="match status" value="1"/>
</dbReference>
<dbReference type="InterPro" id="IPR015590">
    <property type="entry name" value="Aldehyde_DH_dom"/>
</dbReference>
<dbReference type="PANTHER" id="PTHR42804">
    <property type="entry name" value="ALDEHYDE DEHYDROGENASE"/>
    <property type="match status" value="1"/>
</dbReference>
<evidence type="ECO:0000313" key="6">
    <source>
        <dbReference type="EMBL" id="GAA1828171.1"/>
    </source>
</evidence>
<dbReference type="PANTHER" id="PTHR42804:SF1">
    <property type="entry name" value="ALDEHYDE DEHYDROGENASE-RELATED"/>
    <property type="match status" value="1"/>
</dbReference>
<evidence type="ECO:0000256" key="4">
    <source>
        <dbReference type="RuleBase" id="RU003345"/>
    </source>
</evidence>
<gene>
    <name evidence="6" type="ORF">GCM10009836_02390</name>
</gene>
<name>A0ABN2MJ00_9PSEU</name>
<dbReference type="RefSeq" id="WP_344411614.1">
    <property type="nucleotide sequence ID" value="NZ_BAAAQK010000001.1"/>
</dbReference>
<keyword evidence="7" id="KW-1185">Reference proteome</keyword>
<accession>A0ABN2MJ00</accession>
<dbReference type="Pfam" id="PF00171">
    <property type="entry name" value="Aldedh"/>
    <property type="match status" value="1"/>
</dbReference>
<dbReference type="Gene3D" id="3.40.605.10">
    <property type="entry name" value="Aldehyde Dehydrogenase, Chain A, domain 1"/>
    <property type="match status" value="1"/>
</dbReference>
<sequence length="499" mass="53305">MGTQAATTTSRTEVPLRRTDRFYIGGEWVAPSTDSTIDVVDSATEELFFRVAEAQAADVDRAVTAARRAFDEGPWPTLSHTERAGYLSALGEGVRARSADVAQIWSRETGVVHGLAQLMLAAVPREYQFYADLAHTYPFEEPAPEAPRRPFAMLVREPVGVVAAIIPWNGPMGQIAHKIAPALLAGCTVVLKASPEAPGSAYLMAEIAESIGLPAGVLNVVTADREVSELLVRDPRVDKISFTGSTAAGRRIASLCGDRIARYTLELGGKSAAVVLDDVDLERTAATLAAAECHLNGQVCSSLTRIVVSRKRHDALVEALASTFGQVRVGDPFDSSSQMGPLAAERQRTRVLGLIEKGKAEGATLAAGGGRPAHLERGWFVEPTVFGNVDNDSTISREEIFGPVLSVIPAEDEQDAVRIANDTIYGLNASVFTDDVDRALAVARKIRSGTVGHNNFRTDFSIGFGGFKQSGIGREGGKEGLFPYLESKTVILEGTPQGY</sequence>
<evidence type="ECO:0000259" key="5">
    <source>
        <dbReference type="Pfam" id="PF00171"/>
    </source>
</evidence>
<dbReference type="EMBL" id="BAAAQK010000001">
    <property type="protein sequence ID" value="GAA1828171.1"/>
    <property type="molecule type" value="Genomic_DNA"/>
</dbReference>
<evidence type="ECO:0000256" key="1">
    <source>
        <dbReference type="ARBA" id="ARBA00009986"/>
    </source>
</evidence>
<comment type="similarity">
    <text evidence="1 4">Belongs to the aldehyde dehydrogenase family.</text>
</comment>
<dbReference type="InterPro" id="IPR016162">
    <property type="entry name" value="Ald_DH_N"/>
</dbReference>
<feature type="active site" evidence="3">
    <location>
        <position position="266"/>
    </location>
</feature>
<dbReference type="InterPro" id="IPR029510">
    <property type="entry name" value="Ald_DH_CS_GLU"/>
</dbReference>
<dbReference type="InterPro" id="IPR016161">
    <property type="entry name" value="Ald_DH/histidinol_DH"/>
</dbReference>
<dbReference type="InterPro" id="IPR016163">
    <property type="entry name" value="Ald_DH_C"/>
</dbReference>
<evidence type="ECO:0000256" key="2">
    <source>
        <dbReference type="ARBA" id="ARBA00023002"/>
    </source>
</evidence>
<dbReference type="SUPFAM" id="SSF53720">
    <property type="entry name" value="ALDH-like"/>
    <property type="match status" value="1"/>
</dbReference>
<proteinExistence type="inferred from homology"/>
<evidence type="ECO:0000313" key="7">
    <source>
        <dbReference type="Proteomes" id="UP001500449"/>
    </source>
</evidence>
<organism evidence="6 7">
    <name type="scientific">Pseudonocardia ailaonensis</name>
    <dbReference type="NCBI Taxonomy" id="367279"/>
    <lineage>
        <taxon>Bacteria</taxon>
        <taxon>Bacillati</taxon>
        <taxon>Actinomycetota</taxon>
        <taxon>Actinomycetes</taxon>
        <taxon>Pseudonocardiales</taxon>
        <taxon>Pseudonocardiaceae</taxon>
        <taxon>Pseudonocardia</taxon>
    </lineage>
</organism>